<dbReference type="EMBL" id="JAEMHM010000001">
    <property type="protein sequence ID" value="MBJ6723341.1"/>
    <property type="molecule type" value="Genomic_DNA"/>
</dbReference>
<gene>
    <name evidence="1" type="ORF">JFN93_01355</name>
</gene>
<dbReference type="RefSeq" id="WP_199382176.1">
    <property type="nucleotide sequence ID" value="NZ_JAEMHM010000001.1"/>
</dbReference>
<reference evidence="1" key="1">
    <citation type="submission" date="2020-12" db="EMBL/GenBank/DDBJ databases">
        <title>Geomonas sp. Red875, isolated from river sediment.</title>
        <authorList>
            <person name="Xu Z."/>
            <person name="Zhang Z."/>
            <person name="Masuda Y."/>
            <person name="Itoh H."/>
            <person name="Senoo K."/>
        </authorList>
    </citation>
    <scope>NUCLEOTIDE SEQUENCE</scope>
    <source>
        <strain evidence="1">Red875</strain>
    </source>
</reference>
<keyword evidence="1" id="KW-0067">ATP-binding</keyword>
<dbReference type="Proteomes" id="UP000636888">
    <property type="component" value="Unassembled WGS sequence"/>
</dbReference>
<dbReference type="Gene3D" id="3.40.50.300">
    <property type="entry name" value="P-loop containing nucleotide triphosphate hydrolases"/>
    <property type="match status" value="1"/>
</dbReference>
<evidence type="ECO:0000313" key="1">
    <source>
        <dbReference type="EMBL" id="MBJ6723341.1"/>
    </source>
</evidence>
<protein>
    <submittedName>
        <fullName evidence="1">ATP-binding protein</fullName>
    </submittedName>
</protein>
<comment type="caution">
    <text evidence="1">The sequence shown here is derived from an EMBL/GenBank/DDBJ whole genome shotgun (WGS) entry which is preliminary data.</text>
</comment>
<proteinExistence type="predicted"/>
<dbReference type="SUPFAM" id="SSF52540">
    <property type="entry name" value="P-loop containing nucleoside triphosphate hydrolases"/>
    <property type="match status" value="1"/>
</dbReference>
<evidence type="ECO:0000313" key="2">
    <source>
        <dbReference type="Proteomes" id="UP000636888"/>
    </source>
</evidence>
<keyword evidence="1" id="KW-0547">Nucleotide-binding</keyword>
<keyword evidence="2" id="KW-1185">Reference proteome</keyword>
<sequence length="180" mass="19813">MSHYESSPGGAAGGAALPSAAKPMLYLVCGKAGSGKSTLARNLADKHESILIDEDDWLARLYRDQIHDLADYVRCTGMLRDVLGDHLVVLLKRGVSVVLDFPANTLAFRQWAKGIFDKAGVAHELHYLEVPDATCKARLRERNASGCHPFTVSEEAFDAITRYFVPPAPEEGFNTFLHRE</sequence>
<name>A0A8J7J4Z6_9BACT</name>
<dbReference type="InterPro" id="IPR027417">
    <property type="entry name" value="P-loop_NTPase"/>
</dbReference>
<dbReference type="GO" id="GO:0005524">
    <property type="term" value="F:ATP binding"/>
    <property type="evidence" value="ECO:0007669"/>
    <property type="project" value="UniProtKB-KW"/>
</dbReference>
<dbReference type="Pfam" id="PF13671">
    <property type="entry name" value="AAA_33"/>
    <property type="match status" value="1"/>
</dbReference>
<organism evidence="1 2">
    <name type="scientific">Geomesophilobacter sediminis</name>
    <dbReference type="NCBI Taxonomy" id="2798584"/>
    <lineage>
        <taxon>Bacteria</taxon>
        <taxon>Pseudomonadati</taxon>
        <taxon>Thermodesulfobacteriota</taxon>
        <taxon>Desulfuromonadia</taxon>
        <taxon>Geobacterales</taxon>
        <taxon>Geobacteraceae</taxon>
        <taxon>Geomesophilobacter</taxon>
    </lineage>
</organism>
<accession>A0A8J7J4Z6</accession>
<dbReference type="AlphaFoldDB" id="A0A8J7J4Z6"/>